<keyword evidence="2 12" id="KW-0813">Transport</keyword>
<gene>
    <name evidence="12 14" type="primary">kefB</name>
    <name evidence="14" type="ORF">E0L21_18375</name>
</gene>
<feature type="transmembrane region" description="Helical" evidence="12">
    <location>
        <begin position="6"/>
        <end position="25"/>
    </location>
</feature>
<evidence type="ECO:0000313" key="15">
    <source>
        <dbReference type="Proteomes" id="UP000291793"/>
    </source>
</evidence>
<dbReference type="Gene3D" id="3.40.50.720">
    <property type="entry name" value="NAD(P)-binding Rossmann-like Domain"/>
    <property type="match status" value="1"/>
</dbReference>
<dbReference type="Pfam" id="PF00999">
    <property type="entry name" value="Na_H_Exchanger"/>
    <property type="match status" value="1"/>
</dbReference>
<dbReference type="OrthoDB" id="9781411at2"/>
<name>A0A4V2LXR1_9ENTR</name>
<dbReference type="FunFam" id="1.20.1530.20:FF:000001">
    <property type="entry name" value="Glutathione-regulated potassium-efflux system protein KefB"/>
    <property type="match status" value="1"/>
</dbReference>
<evidence type="ECO:0000256" key="9">
    <source>
        <dbReference type="ARBA" id="ARBA00022989"/>
    </source>
</evidence>
<keyword evidence="7 12" id="KW-0812">Transmembrane</keyword>
<evidence type="ECO:0000256" key="2">
    <source>
        <dbReference type="ARBA" id="ARBA00022448"/>
    </source>
</evidence>
<keyword evidence="5 12" id="KW-0997">Cell inner membrane</keyword>
<feature type="transmembrane region" description="Helical" evidence="12">
    <location>
        <begin position="292"/>
        <end position="312"/>
    </location>
</feature>
<feature type="transmembrane region" description="Helical" evidence="12">
    <location>
        <begin position="56"/>
        <end position="75"/>
    </location>
</feature>
<keyword evidence="4 12" id="KW-1003">Cell membrane</keyword>
<accession>A0A4V2LXR1</accession>
<evidence type="ECO:0000259" key="13">
    <source>
        <dbReference type="PROSITE" id="PS51201"/>
    </source>
</evidence>
<feature type="transmembrane region" description="Helical" evidence="12">
    <location>
        <begin position="32"/>
        <end position="50"/>
    </location>
</feature>
<dbReference type="NCBIfam" id="NF002973">
    <property type="entry name" value="PRK03659.1"/>
    <property type="match status" value="1"/>
</dbReference>
<dbReference type="Gene3D" id="1.20.1530.20">
    <property type="match status" value="1"/>
</dbReference>
<comment type="caution">
    <text evidence="14">The sequence shown here is derived from an EMBL/GenBank/DDBJ whole genome shotgun (WGS) entry which is preliminary data.</text>
</comment>
<keyword evidence="3 12" id="KW-0050">Antiport</keyword>
<dbReference type="GO" id="GO:0005886">
    <property type="term" value="C:plasma membrane"/>
    <property type="evidence" value="ECO:0007669"/>
    <property type="project" value="UniProtKB-SubCell"/>
</dbReference>
<sequence>MEGSALLLAGVLFLFAAVVAVPLAARLGIGAVLGYLLAGIAIGPWGLGFISDVDEILHFSELGVVFLMFIIGLELNPRKLWELRRSIFGVGAAQVLLSAAILAGLLMLTQFSWQAAVIGGIGLAMSSTAMALQLMRDKGMNRSESGQLGFSVLLFQDLAVIPALALVPLLAGNGDEHLDWMKVGMKVLAFAGMLIGGRYLLRPVFRFIAGSGVREVFTAATLLLVLASALFMDALGLSMALGTFIAGVLLAESEYRHELEIAIEPFKGLLLGLFFISVGMALNLGVLYTHLLWVILSVAVLVAVKSLVLYGLSRIYGLRSSERMQFAGVLSQGGEFAFVLFSSASSQRLFQHDQMALLLVTVTLSMMTTPLLMRGVDKLLSRRYNTPEDEDETPWVEDDKPQVIVVGFGRFGQVIGRLLMANKMRITVLERDISAVNLMRKYGYKVYYGDATQVELLRSAGAEAAQSIVITCNDPLDTMKLVEICQQHFPNLAILARARGRVEAHELLQAGVTQFSRETFSSALELGRKTLISLGVHPHQAQRAQLHFKRLDMRMLRELMPVHTDTMQISRVREARRELEEIFQREMQQERRQLDGWDEFE</sequence>
<dbReference type="HAMAP" id="MF_01412">
    <property type="entry name" value="K_H_efflux_KefB"/>
    <property type="match status" value="1"/>
</dbReference>
<dbReference type="EMBL" id="SJOP01000018">
    <property type="protein sequence ID" value="TCC01496.1"/>
    <property type="molecule type" value="Genomic_DNA"/>
</dbReference>
<protein>
    <recommendedName>
        <fullName evidence="12">Glutathione-regulated potassium-efflux system protein KefB</fullName>
    </recommendedName>
    <alternativeName>
        <fullName evidence="12">K(+)/H(+) antiporter</fullName>
    </alternativeName>
</protein>
<feature type="transmembrane region" description="Helical" evidence="12">
    <location>
        <begin position="355"/>
        <end position="373"/>
    </location>
</feature>
<dbReference type="AlphaFoldDB" id="A0A4V2LXR1"/>
<dbReference type="GO" id="GO:0015503">
    <property type="term" value="F:glutathione-regulated potassium exporter activity"/>
    <property type="evidence" value="ECO:0007669"/>
    <property type="project" value="UniProtKB-UniRule"/>
</dbReference>
<dbReference type="InterPro" id="IPR006153">
    <property type="entry name" value="Cation/H_exchanger_TM"/>
</dbReference>
<comment type="subunit">
    <text evidence="12">Interacts with the regulatory subunit KefG.</text>
</comment>
<dbReference type="Proteomes" id="UP000291793">
    <property type="component" value="Unassembled WGS sequence"/>
</dbReference>
<dbReference type="PANTHER" id="PTHR46157">
    <property type="entry name" value="K(+) EFFLUX ANTIPORTER 3, CHLOROPLASTIC"/>
    <property type="match status" value="1"/>
</dbReference>
<feature type="transmembrane region" description="Helical" evidence="12">
    <location>
        <begin position="87"/>
        <end position="107"/>
    </location>
</feature>
<reference evidence="14 15" key="1">
    <citation type="submission" date="2019-02" db="EMBL/GenBank/DDBJ databases">
        <title>The draft genome of Kosakonia quasisacchari strain WCHKQ120001.</title>
        <authorList>
            <person name="Wang C."/>
            <person name="Feng Y."/>
            <person name="Zong Z."/>
        </authorList>
    </citation>
    <scope>NUCLEOTIDE SEQUENCE [LARGE SCALE GENOMIC DNA]</scope>
    <source>
        <strain evidence="14 15">WCHKQ120001</strain>
    </source>
</reference>
<dbReference type="InterPro" id="IPR036291">
    <property type="entry name" value="NAD(P)-bd_dom_sf"/>
</dbReference>
<evidence type="ECO:0000256" key="7">
    <source>
        <dbReference type="ARBA" id="ARBA00022692"/>
    </source>
</evidence>
<dbReference type="PANTHER" id="PTHR46157:SF4">
    <property type="entry name" value="K(+) EFFLUX ANTIPORTER 3, CHLOROPLASTIC"/>
    <property type="match status" value="1"/>
</dbReference>
<evidence type="ECO:0000256" key="10">
    <source>
        <dbReference type="ARBA" id="ARBA00023065"/>
    </source>
</evidence>
<evidence type="ECO:0000313" key="14">
    <source>
        <dbReference type="EMBL" id="TCC01496.1"/>
    </source>
</evidence>
<dbReference type="InterPro" id="IPR038770">
    <property type="entry name" value="Na+/solute_symporter_sf"/>
</dbReference>
<keyword evidence="9 12" id="KW-1133">Transmembrane helix</keyword>
<dbReference type="SUPFAM" id="SSF51735">
    <property type="entry name" value="NAD(P)-binding Rossmann-fold domains"/>
    <property type="match status" value="1"/>
</dbReference>
<dbReference type="InterPro" id="IPR020884">
    <property type="entry name" value="K_H_efflux_KefB"/>
</dbReference>
<dbReference type="PROSITE" id="PS51201">
    <property type="entry name" value="RCK_N"/>
    <property type="match status" value="1"/>
</dbReference>
<keyword evidence="8 12" id="KW-0630">Potassium</keyword>
<dbReference type="InterPro" id="IPR004771">
    <property type="entry name" value="K/H_exchanger"/>
</dbReference>
<evidence type="ECO:0000256" key="5">
    <source>
        <dbReference type="ARBA" id="ARBA00022519"/>
    </source>
</evidence>
<comment type="function">
    <text evidence="12">Pore-forming subunit of a potassium efflux system that confers protection against electrophiles. Catalyzes K(+)/H(+) antiport.</text>
</comment>
<dbReference type="FunFam" id="3.40.50.720:FF:000036">
    <property type="entry name" value="Glutathione-regulated potassium-efflux system protein KefB"/>
    <property type="match status" value="1"/>
</dbReference>
<feature type="transmembrane region" description="Helical" evidence="12">
    <location>
        <begin position="113"/>
        <end position="135"/>
    </location>
</feature>
<dbReference type="NCBIfam" id="TIGR00932">
    <property type="entry name" value="2a37"/>
    <property type="match status" value="1"/>
</dbReference>
<dbReference type="GO" id="GO:1902600">
    <property type="term" value="P:proton transmembrane transport"/>
    <property type="evidence" value="ECO:0007669"/>
    <property type="project" value="InterPro"/>
</dbReference>
<feature type="transmembrane region" description="Helical" evidence="12">
    <location>
        <begin position="267"/>
        <end position="286"/>
    </location>
</feature>
<comment type="similarity">
    <text evidence="12">Belongs to the monovalent cation:proton antiporter 2 (CPA2) transporter (TC 2.A.37) family. KefB subfamily.</text>
</comment>
<proteinExistence type="inferred from homology"/>
<evidence type="ECO:0000256" key="11">
    <source>
        <dbReference type="ARBA" id="ARBA00023136"/>
    </source>
</evidence>
<keyword evidence="6 12" id="KW-0633">Potassium transport</keyword>
<comment type="subcellular location">
    <subcellularLocation>
        <location evidence="1 12">Cell inner membrane</location>
        <topology evidence="1 12">Multi-pass membrane protein</topology>
    </subcellularLocation>
</comment>
<evidence type="ECO:0000256" key="8">
    <source>
        <dbReference type="ARBA" id="ARBA00022958"/>
    </source>
</evidence>
<feature type="domain" description="RCK N-terminal" evidence="13">
    <location>
        <begin position="400"/>
        <end position="519"/>
    </location>
</feature>
<evidence type="ECO:0000256" key="3">
    <source>
        <dbReference type="ARBA" id="ARBA00022449"/>
    </source>
</evidence>
<keyword evidence="10 12" id="KW-0406">Ion transport</keyword>
<feature type="transmembrane region" description="Helical" evidence="12">
    <location>
        <begin position="183"/>
        <end position="201"/>
    </location>
</feature>
<keyword evidence="15" id="KW-1185">Reference proteome</keyword>
<dbReference type="Pfam" id="PF02254">
    <property type="entry name" value="TrkA_N"/>
    <property type="match status" value="1"/>
</dbReference>
<organism evidence="14 15">
    <name type="scientific">Kosakonia quasisacchari</name>
    <dbReference type="NCBI Taxonomy" id="2529380"/>
    <lineage>
        <taxon>Bacteria</taxon>
        <taxon>Pseudomonadati</taxon>
        <taxon>Pseudomonadota</taxon>
        <taxon>Gammaproteobacteria</taxon>
        <taxon>Enterobacterales</taxon>
        <taxon>Enterobacteriaceae</taxon>
        <taxon>Kosakonia</taxon>
    </lineage>
</organism>
<evidence type="ECO:0000256" key="6">
    <source>
        <dbReference type="ARBA" id="ARBA00022538"/>
    </source>
</evidence>
<evidence type="ECO:0000256" key="12">
    <source>
        <dbReference type="HAMAP-Rule" id="MF_01412"/>
    </source>
</evidence>
<dbReference type="RefSeq" id="WP_131412007.1">
    <property type="nucleotide sequence ID" value="NZ_CATKPI010000015.1"/>
</dbReference>
<keyword evidence="11 12" id="KW-0472">Membrane</keyword>
<dbReference type="InterPro" id="IPR003148">
    <property type="entry name" value="RCK_N"/>
</dbReference>
<feature type="transmembrane region" description="Helical" evidence="12">
    <location>
        <begin position="147"/>
        <end position="171"/>
    </location>
</feature>
<evidence type="ECO:0000256" key="4">
    <source>
        <dbReference type="ARBA" id="ARBA00022475"/>
    </source>
</evidence>
<evidence type="ECO:0000256" key="1">
    <source>
        <dbReference type="ARBA" id="ARBA00004429"/>
    </source>
</evidence>